<dbReference type="InterPro" id="IPR029058">
    <property type="entry name" value="AB_hydrolase_fold"/>
</dbReference>
<accession>A0ABS4D5K6</accession>
<dbReference type="GO" id="GO:0016787">
    <property type="term" value="F:hydrolase activity"/>
    <property type="evidence" value="ECO:0007669"/>
    <property type="project" value="UniProtKB-KW"/>
</dbReference>
<sequence length="283" mass="32147">MQANVLPVDEYPLRGPVQIWDGPVFYRETIGEPAVHPPLLLLHGWGGSSRYWRPTMADLGNDRVVIAPDLPGFGESPPLKGTATAENLAEMVIAFADRMGLEQFDLNGHSFCASVAVYLAVRYPHRVRRLVLTCVSTFRSEGERRIVEQVHHILALWMALRRPWMGRVRPFYRTVASRFFYRTPSDDQILYESFIDFMKMDQRTALETASSAGDHAIHPAMASVRNATLVIGARQDTIMPPSGTPEVARLILNSRLAWIERCGHLPMIERPKVYHRVLREFLD</sequence>
<evidence type="ECO:0000259" key="2">
    <source>
        <dbReference type="Pfam" id="PF00561"/>
    </source>
</evidence>
<gene>
    <name evidence="3" type="ORF">EYB53_003175</name>
</gene>
<proteinExistence type="predicted"/>
<dbReference type="InterPro" id="IPR050266">
    <property type="entry name" value="AB_hydrolase_sf"/>
</dbReference>
<organism evidence="3 4">
    <name type="scientific">Candidatus Chloroploca mongolica</name>
    <dbReference type="NCBI Taxonomy" id="2528176"/>
    <lineage>
        <taxon>Bacteria</taxon>
        <taxon>Bacillati</taxon>
        <taxon>Chloroflexota</taxon>
        <taxon>Chloroflexia</taxon>
        <taxon>Chloroflexales</taxon>
        <taxon>Chloroflexineae</taxon>
        <taxon>Oscillochloridaceae</taxon>
        <taxon>Candidatus Chloroploca</taxon>
    </lineage>
</organism>
<evidence type="ECO:0000256" key="1">
    <source>
        <dbReference type="ARBA" id="ARBA00022801"/>
    </source>
</evidence>
<reference evidence="3 4" key="1">
    <citation type="submission" date="2021-03" db="EMBL/GenBank/DDBJ databases">
        <authorList>
            <person name="Grouzdev D.S."/>
        </authorList>
    </citation>
    <scope>NUCLEOTIDE SEQUENCE [LARGE SCALE GENOMIC DNA]</scope>
    <source>
        <strain evidence="3 4">M50-1</strain>
    </source>
</reference>
<evidence type="ECO:0000313" key="4">
    <source>
        <dbReference type="Proteomes" id="UP001193081"/>
    </source>
</evidence>
<dbReference type="Gene3D" id="3.40.50.1820">
    <property type="entry name" value="alpha/beta hydrolase"/>
    <property type="match status" value="1"/>
</dbReference>
<comment type="caution">
    <text evidence="3">The sequence shown here is derived from an EMBL/GenBank/DDBJ whole genome shotgun (WGS) entry which is preliminary data.</text>
</comment>
<dbReference type="InterPro" id="IPR000073">
    <property type="entry name" value="AB_hydrolase_1"/>
</dbReference>
<dbReference type="PANTHER" id="PTHR43798:SF31">
    <property type="entry name" value="AB HYDROLASE SUPERFAMILY PROTEIN YCLE"/>
    <property type="match status" value="1"/>
</dbReference>
<dbReference type="EMBL" id="SIJK02000004">
    <property type="protein sequence ID" value="MBP1464705.1"/>
    <property type="molecule type" value="Genomic_DNA"/>
</dbReference>
<feature type="domain" description="AB hydrolase-1" evidence="2">
    <location>
        <begin position="37"/>
        <end position="271"/>
    </location>
</feature>
<keyword evidence="1 3" id="KW-0378">Hydrolase</keyword>
<protein>
    <submittedName>
        <fullName evidence="3">Alpha/beta hydrolase</fullName>
    </submittedName>
</protein>
<dbReference type="PANTHER" id="PTHR43798">
    <property type="entry name" value="MONOACYLGLYCEROL LIPASE"/>
    <property type="match status" value="1"/>
</dbReference>
<dbReference type="PRINTS" id="PR00111">
    <property type="entry name" value="ABHYDROLASE"/>
</dbReference>
<dbReference type="Proteomes" id="UP001193081">
    <property type="component" value="Unassembled WGS sequence"/>
</dbReference>
<evidence type="ECO:0000313" key="3">
    <source>
        <dbReference type="EMBL" id="MBP1464705.1"/>
    </source>
</evidence>
<dbReference type="SUPFAM" id="SSF53474">
    <property type="entry name" value="alpha/beta-Hydrolases"/>
    <property type="match status" value="1"/>
</dbReference>
<keyword evidence="4" id="KW-1185">Reference proteome</keyword>
<dbReference type="RefSeq" id="WP_135476673.1">
    <property type="nucleotide sequence ID" value="NZ_SIJK02000004.1"/>
</dbReference>
<dbReference type="Pfam" id="PF00561">
    <property type="entry name" value="Abhydrolase_1"/>
    <property type="match status" value="1"/>
</dbReference>
<name>A0ABS4D5K6_9CHLR</name>